<keyword evidence="1" id="KW-0812">Transmembrane</keyword>
<organism evidence="2 3">
    <name type="scientific">Estrella lausannensis</name>
    <dbReference type="NCBI Taxonomy" id="483423"/>
    <lineage>
        <taxon>Bacteria</taxon>
        <taxon>Pseudomonadati</taxon>
        <taxon>Chlamydiota</taxon>
        <taxon>Chlamydiia</taxon>
        <taxon>Parachlamydiales</taxon>
        <taxon>Candidatus Criblamydiaceae</taxon>
        <taxon>Estrella</taxon>
    </lineage>
</organism>
<dbReference type="OrthoDB" id="20807at2"/>
<evidence type="ECO:0000256" key="1">
    <source>
        <dbReference type="SAM" id="Phobius"/>
    </source>
</evidence>
<keyword evidence="1" id="KW-0472">Membrane</keyword>
<proteinExistence type="predicted"/>
<keyword evidence="1" id="KW-1133">Transmembrane helix</keyword>
<feature type="transmembrane region" description="Helical" evidence="1">
    <location>
        <begin position="33"/>
        <end position="55"/>
    </location>
</feature>
<evidence type="ECO:0000313" key="3">
    <source>
        <dbReference type="Proteomes" id="UP000220251"/>
    </source>
</evidence>
<reference evidence="3" key="1">
    <citation type="submission" date="2015-06" db="EMBL/GenBank/DDBJ databases">
        <authorList>
            <person name="Bertelli C."/>
        </authorList>
    </citation>
    <scope>NUCLEOTIDE SEQUENCE [LARGE SCALE GENOMIC DNA]</scope>
    <source>
        <strain evidence="3">CRIB-30</strain>
    </source>
</reference>
<accession>A0A0H5DSH9</accession>
<dbReference type="RefSeq" id="WP_098038597.1">
    <property type="nucleotide sequence ID" value="NZ_CWGJ01000019.1"/>
</dbReference>
<gene>
    <name evidence="2" type="ORF">ELAC_1398</name>
</gene>
<name>A0A0H5DSH9_9BACT</name>
<sequence>MIATLFSTLIAALILFTPFFTPAEKPFASWYLLVATSFFLLFSFILTQIFAWAPIQKVQQNLTPRLLEIYKKDNVIRLGGAFLALLAIFSLYLAVDGTIAKKVGDRPFTAIYFVLLGISIDIVHHIISRMTSYINPFAIASQCTAHAKNATLNGNDLELCNWIEAVSEVGINSASRSLPSLCNQAVIDLQIISRDYLKASKSFAHHVDKKAEGEKGDPVSFTLFFIFQRFEIIFNKALEHKLEPVITTIITSLGKMIVDSAKYDISMATYPIHYLGFLAAKAQRGGLAEVGDKAIVTYLEVAKVIVRDIDLKYLELQEPFFTMTGRMEELSKEIFRNNREINIAILIQPFKQLKGLFEDEKLSQHQDSPVIVADINRVINEFEQLQLVMKTIPPLTDITQESK</sequence>
<evidence type="ECO:0000313" key="2">
    <source>
        <dbReference type="EMBL" id="CRX38734.1"/>
    </source>
</evidence>
<feature type="transmembrane region" description="Helical" evidence="1">
    <location>
        <begin position="75"/>
        <end position="95"/>
    </location>
</feature>
<keyword evidence="3" id="KW-1185">Reference proteome</keyword>
<dbReference type="EMBL" id="CWGJ01000019">
    <property type="protein sequence ID" value="CRX38734.1"/>
    <property type="molecule type" value="Genomic_DNA"/>
</dbReference>
<dbReference type="AlphaFoldDB" id="A0A0H5DSH9"/>
<dbReference type="Proteomes" id="UP000220251">
    <property type="component" value="Unassembled WGS sequence"/>
</dbReference>
<protein>
    <submittedName>
        <fullName evidence="2">Conserved putative membrane protein</fullName>
    </submittedName>
</protein>
<feature type="transmembrane region" description="Helical" evidence="1">
    <location>
        <begin position="107"/>
        <end position="127"/>
    </location>
</feature>